<evidence type="ECO:0000256" key="2">
    <source>
        <dbReference type="ARBA" id="ARBA00022475"/>
    </source>
</evidence>
<comment type="caution">
    <text evidence="7">The sequence shown here is derived from an EMBL/GenBank/DDBJ whole genome shotgun (WGS) entry which is preliminary data.</text>
</comment>
<dbReference type="InterPro" id="IPR050833">
    <property type="entry name" value="Poly_Biosynth_Transport"/>
</dbReference>
<sequence>MNQLSVVQTFISRFFILLLSFALVIFSTNMWGSEGKGVISIVVANSAIIGFFSNIFAGSSISYFTSKYQTEKVLLYAYLWSVIIGIVGPVISCALFFESKYLVYLIGISVLFSLLSANINLFIGKRDIKKYNLYTILQQLIHILFIIVLIYFLNEKSVEVYFIAQICCYGFLFLLSSYGILKHLNLNQISFSKEIIFSIFTYGWKSQLSAFIQFLNYRLSFYFLEYYIGISYVGIFSIGVVFSEAIWTVSRSLAVVLYSDLLNNTNTEDIISKTKISLKITFLVTLFFIIGIIFVPNQFYIFIFGKDFYQTKDIILLLSPGILAIAVSNIIGFYFAGKNKLGILNLKSIFGLAITISFSIYAVPRWGILGACVVTTLSYCASSSLLFWKFYQLTKFRMSDYFISKTEINTVLNKFLKK</sequence>
<feature type="transmembrane region" description="Helical" evidence="6">
    <location>
        <begin position="73"/>
        <end position="97"/>
    </location>
</feature>
<feature type="transmembrane region" description="Helical" evidence="6">
    <location>
        <begin position="135"/>
        <end position="154"/>
    </location>
</feature>
<gene>
    <name evidence="7" type="ORF">CHRY9390_01713</name>
</gene>
<feature type="transmembrane region" description="Helical" evidence="6">
    <location>
        <begin position="343"/>
        <end position="362"/>
    </location>
</feature>
<reference evidence="7" key="1">
    <citation type="submission" date="2020-12" db="EMBL/GenBank/DDBJ databases">
        <authorList>
            <person name="Rodrigo-Torres L."/>
            <person name="Arahal R. D."/>
            <person name="Lucena T."/>
        </authorList>
    </citation>
    <scope>NUCLEOTIDE SEQUENCE</scope>
    <source>
        <strain evidence="7">CECT 9390</strain>
    </source>
</reference>
<evidence type="ECO:0008006" key="9">
    <source>
        <dbReference type="Google" id="ProtNLM"/>
    </source>
</evidence>
<evidence type="ECO:0000256" key="3">
    <source>
        <dbReference type="ARBA" id="ARBA00022692"/>
    </source>
</evidence>
<evidence type="ECO:0000256" key="1">
    <source>
        <dbReference type="ARBA" id="ARBA00004651"/>
    </source>
</evidence>
<feature type="transmembrane region" description="Helical" evidence="6">
    <location>
        <begin position="103"/>
        <end position="123"/>
    </location>
</feature>
<evidence type="ECO:0000256" key="4">
    <source>
        <dbReference type="ARBA" id="ARBA00022989"/>
    </source>
</evidence>
<protein>
    <recommendedName>
        <fullName evidence="9">Teichoic acid transporter</fullName>
    </recommendedName>
</protein>
<comment type="subcellular location">
    <subcellularLocation>
        <location evidence="1">Cell membrane</location>
        <topology evidence="1">Multi-pass membrane protein</topology>
    </subcellularLocation>
</comment>
<evidence type="ECO:0000313" key="7">
    <source>
        <dbReference type="EMBL" id="CAD7807775.1"/>
    </source>
</evidence>
<dbReference type="PANTHER" id="PTHR30250:SF11">
    <property type="entry name" value="O-ANTIGEN TRANSPORTER-RELATED"/>
    <property type="match status" value="1"/>
</dbReference>
<dbReference type="PANTHER" id="PTHR30250">
    <property type="entry name" value="PST FAMILY PREDICTED COLANIC ACID TRANSPORTER"/>
    <property type="match status" value="1"/>
</dbReference>
<feature type="transmembrane region" description="Helical" evidence="6">
    <location>
        <begin position="314"/>
        <end position="336"/>
    </location>
</feature>
<dbReference type="RefSeq" id="WP_162088086.1">
    <property type="nucleotide sequence ID" value="NZ_CAJIMS010000001.1"/>
</dbReference>
<keyword evidence="2" id="KW-1003">Cell membrane</keyword>
<feature type="transmembrane region" description="Helical" evidence="6">
    <location>
        <begin position="38"/>
        <end position="61"/>
    </location>
</feature>
<name>A0A9N8QUL9_9FLAO</name>
<feature type="transmembrane region" description="Helical" evidence="6">
    <location>
        <begin position="368"/>
        <end position="388"/>
    </location>
</feature>
<feature type="transmembrane region" description="Helical" evidence="6">
    <location>
        <begin position="12"/>
        <end position="32"/>
    </location>
</feature>
<keyword evidence="3 6" id="KW-0812">Transmembrane</keyword>
<feature type="transmembrane region" description="Helical" evidence="6">
    <location>
        <begin position="280"/>
        <end position="302"/>
    </location>
</feature>
<feature type="transmembrane region" description="Helical" evidence="6">
    <location>
        <begin position="193"/>
        <end position="214"/>
    </location>
</feature>
<dbReference type="EMBL" id="CAJIMS010000001">
    <property type="protein sequence ID" value="CAD7807775.1"/>
    <property type="molecule type" value="Genomic_DNA"/>
</dbReference>
<keyword evidence="4 6" id="KW-1133">Transmembrane helix</keyword>
<evidence type="ECO:0000256" key="6">
    <source>
        <dbReference type="SAM" id="Phobius"/>
    </source>
</evidence>
<evidence type="ECO:0000256" key="5">
    <source>
        <dbReference type="ARBA" id="ARBA00023136"/>
    </source>
</evidence>
<dbReference type="AlphaFoldDB" id="A0A9N8QUL9"/>
<accession>A0A9N8QUL9</accession>
<feature type="transmembrane region" description="Helical" evidence="6">
    <location>
        <begin position="226"/>
        <end position="247"/>
    </location>
</feature>
<keyword evidence="8" id="KW-1185">Reference proteome</keyword>
<organism evidence="7 8">
    <name type="scientific">Chryseobacterium aquaeductus</name>
    <dbReference type="NCBI Taxonomy" id="2675056"/>
    <lineage>
        <taxon>Bacteria</taxon>
        <taxon>Pseudomonadati</taxon>
        <taxon>Bacteroidota</taxon>
        <taxon>Flavobacteriia</taxon>
        <taxon>Flavobacteriales</taxon>
        <taxon>Weeksellaceae</taxon>
        <taxon>Chryseobacterium group</taxon>
        <taxon>Chryseobacterium</taxon>
    </lineage>
</organism>
<evidence type="ECO:0000313" key="8">
    <source>
        <dbReference type="Proteomes" id="UP000662618"/>
    </source>
</evidence>
<proteinExistence type="predicted"/>
<dbReference type="GO" id="GO:0005886">
    <property type="term" value="C:plasma membrane"/>
    <property type="evidence" value="ECO:0007669"/>
    <property type="project" value="UniProtKB-SubCell"/>
</dbReference>
<feature type="transmembrane region" description="Helical" evidence="6">
    <location>
        <begin position="160"/>
        <end position="181"/>
    </location>
</feature>
<dbReference type="Proteomes" id="UP000662618">
    <property type="component" value="Unassembled WGS sequence"/>
</dbReference>
<keyword evidence="5 6" id="KW-0472">Membrane</keyword>